<evidence type="ECO:0000313" key="4">
    <source>
        <dbReference type="Proteomes" id="UP001589833"/>
    </source>
</evidence>
<sequence>MEKGQKKYTIKEVSKKLKVSVGKLKEWEESFSHALYVQRTKTGARLYSDFEIETLKKIKILKDHHINDDHVNFILDTNYEVERDDDISETTSPEMVDMLVSLQNDTTETIQQLNESFAQVKEEIILDLKEEIKTELNAGHHKTKSLIQSYSHLVVDRAEHTQEEITKLRQDIHREEEEKLFIQHKLEEREEQFQEFVLAYRQSAAAKQRFPNWLKIFKMKKEGSMDLN</sequence>
<dbReference type="InterPro" id="IPR000551">
    <property type="entry name" value="MerR-type_HTH_dom"/>
</dbReference>
<dbReference type="SUPFAM" id="SSF46955">
    <property type="entry name" value="Putative DNA-binding domain"/>
    <property type="match status" value="1"/>
</dbReference>
<organism evidence="3 4">
    <name type="scientific">Halalkalibacter alkalisediminis</name>
    <dbReference type="NCBI Taxonomy" id="935616"/>
    <lineage>
        <taxon>Bacteria</taxon>
        <taxon>Bacillati</taxon>
        <taxon>Bacillota</taxon>
        <taxon>Bacilli</taxon>
        <taxon>Bacillales</taxon>
        <taxon>Bacillaceae</taxon>
        <taxon>Halalkalibacter</taxon>
    </lineage>
</organism>
<dbReference type="RefSeq" id="WP_273847534.1">
    <property type="nucleotide sequence ID" value="NZ_JAQQWT010000027.1"/>
</dbReference>
<comment type="caution">
    <text evidence="3">The sequence shown here is derived from an EMBL/GenBank/DDBJ whole genome shotgun (WGS) entry which is preliminary data.</text>
</comment>
<keyword evidence="1" id="KW-0175">Coiled coil</keyword>
<feature type="domain" description="HTH merR-type" evidence="2">
    <location>
        <begin position="8"/>
        <end position="65"/>
    </location>
</feature>
<dbReference type="InterPro" id="IPR009061">
    <property type="entry name" value="DNA-bd_dom_put_sf"/>
</dbReference>
<evidence type="ECO:0000256" key="1">
    <source>
        <dbReference type="SAM" id="Coils"/>
    </source>
</evidence>
<dbReference type="Gene3D" id="1.10.1660.10">
    <property type="match status" value="1"/>
</dbReference>
<evidence type="ECO:0000259" key="2">
    <source>
        <dbReference type="Pfam" id="PF13411"/>
    </source>
</evidence>
<protein>
    <submittedName>
        <fullName evidence="3">MerR family transcriptional regulator</fullName>
    </submittedName>
</protein>
<dbReference type="EMBL" id="JBHLTR010000122">
    <property type="protein sequence ID" value="MFC0562285.1"/>
    <property type="molecule type" value="Genomic_DNA"/>
</dbReference>
<feature type="coiled-coil region" evidence="1">
    <location>
        <begin position="158"/>
        <end position="192"/>
    </location>
</feature>
<reference evidence="3 4" key="1">
    <citation type="submission" date="2024-09" db="EMBL/GenBank/DDBJ databases">
        <authorList>
            <person name="Sun Q."/>
            <person name="Mori K."/>
        </authorList>
    </citation>
    <scope>NUCLEOTIDE SEQUENCE [LARGE SCALE GENOMIC DNA]</scope>
    <source>
        <strain evidence="3 4">NCAIM B.02301</strain>
    </source>
</reference>
<dbReference type="Proteomes" id="UP001589833">
    <property type="component" value="Unassembled WGS sequence"/>
</dbReference>
<dbReference type="Pfam" id="PF13411">
    <property type="entry name" value="MerR_1"/>
    <property type="match status" value="1"/>
</dbReference>
<gene>
    <name evidence="3" type="ORF">ACFFH4_25945</name>
</gene>
<accession>A0ABV6NND6</accession>
<proteinExistence type="predicted"/>
<name>A0ABV6NND6_9BACI</name>
<evidence type="ECO:0000313" key="3">
    <source>
        <dbReference type="EMBL" id="MFC0562285.1"/>
    </source>
</evidence>
<keyword evidence="4" id="KW-1185">Reference proteome</keyword>